<name>A0A086Q477_TOXGO</name>
<dbReference type="AlphaFoldDB" id="A0A086Q477"/>
<organism evidence="1 2">
    <name type="scientific">Toxoplasma gondii MAS</name>
    <dbReference type="NCBI Taxonomy" id="943118"/>
    <lineage>
        <taxon>Eukaryota</taxon>
        <taxon>Sar</taxon>
        <taxon>Alveolata</taxon>
        <taxon>Apicomplexa</taxon>
        <taxon>Conoidasida</taxon>
        <taxon>Coccidia</taxon>
        <taxon>Eucoccidiorida</taxon>
        <taxon>Eimeriorina</taxon>
        <taxon>Sarcocystidae</taxon>
        <taxon>Toxoplasma</taxon>
    </lineage>
</organism>
<reference evidence="1 2" key="1">
    <citation type="submission" date="2014-04" db="EMBL/GenBank/DDBJ databases">
        <authorList>
            <person name="Sibley D."/>
            <person name="Venepally P."/>
            <person name="Karamycheva S."/>
            <person name="Hadjithomas M."/>
            <person name="Khan A."/>
            <person name="Brunk B."/>
            <person name="Roos D."/>
            <person name="Caler E."/>
            <person name="Lorenzi H."/>
        </authorList>
    </citation>
    <scope>NUCLEOTIDE SEQUENCE [LARGE SCALE GENOMIC DNA]</scope>
    <source>
        <strain evidence="1 2">MAS</strain>
    </source>
</reference>
<dbReference type="SUPFAM" id="SSF144000">
    <property type="entry name" value="Oxysterol-binding protein-like"/>
    <property type="match status" value="1"/>
</dbReference>
<evidence type="ECO:0000313" key="2">
    <source>
        <dbReference type="Proteomes" id="UP000028821"/>
    </source>
</evidence>
<dbReference type="InterPro" id="IPR000648">
    <property type="entry name" value="Oxysterol-bd"/>
</dbReference>
<dbReference type="Gene3D" id="2.40.160.120">
    <property type="match status" value="1"/>
</dbReference>
<dbReference type="EMBL" id="AEXC02002166">
    <property type="protein sequence ID" value="KFH07409.1"/>
    <property type="molecule type" value="Genomic_DNA"/>
</dbReference>
<gene>
    <name evidence="1" type="ORF">TGMAS_289570C</name>
</gene>
<dbReference type="GO" id="GO:0008289">
    <property type="term" value="F:lipid binding"/>
    <property type="evidence" value="ECO:0007669"/>
    <property type="project" value="InterPro"/>
</dbReference>
<dbReference type="Proteomes" id="UP000028821">
    <property type="component" value="Unassembled WGS sequence"/>
</dbReference>
<accession>A0A086Q477</accession>
<dbReference type="InterPro" id="IPR037239">
    <property type="entry name" value="OSBP_sf"/>
</dbReference>
<feature type="non-terminal residue" evidence="1">
    <location>
        <position position="68"/>
    </location>
</feature>
<evidence type="ECO:0000313" key="1">
    <source>
        <dbReference type="EMBL" id="KFH07409.1"/>
    </source>
</evidence>
<dbReference type="Pfam" id="PF01237">
    <property type="entry name" value="Oxysterol_BP"/>
    <property type="match status" value="1"/>
</dbReference>
<comment type="caution">
    <text evidence="1">The sequence shown here is derived from an EMBL/GenBank/DDBJ whole genome shotgun (WGS) entry which is preliminary data.</text>
</comment>
<feature type="non-terminal residue" evidence="1">
    <location>
        <position position="1"/>
    </location>
</feature>
<dbReference type="VEuPathDB" id="ToxoDB:TGMAS_289570C"/>
<sequence>RMPFNPLLGETFQGHWPDGTRVFLEQTAIDPPSTAFLVRSAKSRFSFWGNFAFRAQLKVGPTTASIEA</sequence>
<proteinExistence type="predicted"/>
<protein>
    <submittedName>
        <fullName evidence="1">Phosphatidylinositol transfer protein</fullName>
    </submittedName>
</protein>